<dbReference type="InterPro" id="IPR029035">
    <property type="entry name" value="DHS-like_NAD/FAD-binding_dom"/>
</dbReference>
<evidence type="ECO:0000259" key="6">
    <source>
        <dbReference type="PROSITE" id="PS50305"/>
    </source>
</evidence>
<dbReference type="EMBL" id="JAGIYZ010000025">
    <property type="protein sequence ID" value="MBP0466254.1"/>
    <property type="molecule type" value="Genomic_DNA"/>
</dbReference>
<evidence type="ECO:0000256" key="2">
    <source>
        <dbReference type="ARBA" id="ARBA00023027"/>
    </source>
</evidence>
<feature type="binding site" evidence="3 4">
    <location>
        <position position="221"/>
    </location>
    <ligand>
        <name>Zn(2+)</name>
        <dbReference type="ChEBI" id="CHEBI:29105"/>
    </ligand>
</feature>
<feature type="domain" description="Deacetylase sirtuin-type" evidence="6">
    <location>
        <begin position="65"/>
        <end position="316"/>
    </location>
</feature>
<feature type="binding site" evidence="3 4">
    <location>
        <position position="199"/>
    </location>
    <ligand>
        <name>Zn(2+)</name>
        <dbReference type="ChEBI" id="CHEBI:29105"/>
    </ligand>
</feature>
<dbReference type="InterPro" id="IPR003000">
    <property type="entry name" value="Sirtuin"/>
</dbReference>
<comment type="caution">
    <text evidence="3">Lacks conserved residue(s) required for the propagation of feature annotation.</text>
</comment>
<keyword evidence="3 4" id="KW-0479">Metal-binding</keyword>
<feature type="binding site" evidence="3">
    <location>
        <position position="136"/>
    </location>
    <ligand>
        <name>substrate</name>
    </ligand>
</feature>
<feature type="compositionally biased region" description="Low complexity" evidence="5">
    <location>
        <begin position="16"/>
        <end position="36"/>
    </location>
</feature>
<evidence type="ECO:0000256" key="1">
    <source>
        <dbReference type="ARBA" id="ARBA00022679"/>
    </source>
</evidence>
<dbReference type="InterPro" id="IPR027546">
    <property type="entry name" value="Sirtuin_class_III"/>
</dbReference>
<feature type="binding site" evidence="3">
    <location>
        <position position="139"/>
    </location>
    <ligand>
        <name>substrate</name>
    </ligand>
</feature>
<dbReference type="InterPro" id="IPR026590">
    <property type="entry name" value="Ssirtuin_cat_dom"/>
</dbReference>
<dbReference type="Gene3D" id="3.30.1600.10">
    <property type="entry name" value="SIR2/SIRT2 'Small Domain"/>
    <property type="match status" value="1"/>
</dbReference>
<protein>
    <recommendedName>
        <fullName evidence="3">NAD-dependent protein deacylase</fullName>
        <ecNumber evidence="3">2.3.1.286</ecNumber>
    </recommendedName>
    <alternativeName>
        <fullName evidence="3">Regulatory protein SIR2 homolog</fullName>
    </alternativeName>
</protein>
<dbReference type="Gene3D" id="3.40.50.1220">
    <property type="entry name" value="TPP-binding domain"/>
    <property type="match status" value="1"/>
</dbReference>
<name>A0ABS4AXZ1_9PROT</name>
<keyword evidence="3 4" id="KW-0862">Zinc</keyword>
<dbReference type="EC" id="2.3.1.286" evidence="3"/>
<comment type="catalytic activity">
    <reaction evidence="3">
        <text>N(6)-acetyl-L-lysyl-[protein] + NAD(+) + H2O = 2''-O-acetyl-ADP-D-ribose + nicotinamide + L-lysyl-[protein]</text>
        <dbReference type="Rhea" id="RHEA:43636"/>
        <dbReference type="Rhea" id="RHEA-COMP:9752"/>
        <dbReference type="Rhea" id="RHEA-COMP:10731"/>
        <dbReference type="ChEBI" id="CHEBI:15377"/>
        <dbReference type="ChEBI" id="CHEBI:17154"/>
        <dbReference type="ChEBI" id="CHEBI:29969"/>
        <dbReference type="ChEBI" id="CHEBI:57540"/>
        <dbReference type="ChEBI" id="CHEBI:61930"/>
        <dbReference type="ChEBI" id="CHEBI:83767"/>
        <dbReference type="EC" id="2.3.1.286"/>
    </reaction>
</comment>
<dbReference type="Pfam" id="PF02146">
    <property type="entry name" value="SIR2"/>
    <property type="match status" value="1"/>
</dbReference>
<feature type="binding site" evidence="3 4">
    <location>
        <position position="218"/>
    </location>
    <ligand>
        <name>Zn(2+)</name>
        <dbReference type="ChEBI" id="CHEBI:29105"/>
    </ligand>
</feature>
<dbReference type="PANTHER" id="PTHR11085:SF4">
    <property type="entry name" value="NAD-DEPENDENT PROTEIN DEACYLASE"/>
    <property type="match status" value="1"/>
</dbReference>
<evidence type="ECO:0000256" key="4">
    <source>
        <dbReference type="PROSITE-ProRule" id="PRU00236"/>
    </source>
</evidence>
<comment type="domain">
    <text evidence="3">2 residues (Tyr-136 and Arg-139) present in a large hydrophobic pocket are probably involved in substrate specificity. They are important for desuccinylation activity, but dispensable for deacetylation activity.</text>
</comment>
<feature type="binding site" evidence="3">
    <location>
        <begin position="258"/>
        <end position="260"/>
    </location>
    <ligand>
        <name>NAD(+)</name>
        <dbReference type="ChEBI" id="CHEBI:57540"/>
    </ligand>
</feature>
<comment type="caution">
    <text evidence="7">The sequence shown here is derived from an EMBL/GenBank/DDBJ whole genome shotgun (WGS) entry which is preliminary data.</text>
</comment>
<evidence type="ECO:0000313" key="8">
    <source>
        <dbReference type="Proteomes" id="UP000680815"/>
    </source>
</evidence>
<comment type="function">
    <text evidence="3">NAD-dependent lysine deacetylase and desuccinylase that specifically removes acetyl and succinyl groups on target proteins. Modulates the activities of several proteins which are inactive in their acylated form.</text>
</comment>
<sequence length="316" mass="33106">MPARGAADETVPFAPPFDLAFPDDPSPDAADPGPGACRRASPAALRAPCGAGADRGTGAGADLPRAAPAAVLHAAAARADLLMARRIVVLTGAGISRESGLATFRDADGIWAQVRIEDVATPDAFARDPARVQGFYNARRAQLRDPAIAPNAAHLALARLEREHPGEVLLVTQNVDDLHERAGSTRLIHMHGELMKARCMSCHGASPWRADIAPDSACPACDARGRLRPHVVWFGEMPLAMEEIGAALEACDLFVSIGTSGNVYPAAGFVAEVRGRARTVELNLEPSEGASLFDEAMHGPATQVVPAFVDALLRGA</sequence>
<comment type="cofactor">
    <cofactor evidence="3">
        <name>Zn(2+)</name>
        <dbReference type="ChEBI" id="CHEBI:29105"/>
    </cofactor>
    <text evidence="3">Binds 1 zinc ion per subunit.</text>
</comment>
<dbReference type="PROSITE" id="PS50305">
    <property type="entry name" value="SIRTUIN"/>
    <property type="match status" value="1"/>
</dbReference>
<keyword evidence="8" id="KW-1185">Reference proteome</keyword>
<feature type="binding site" evidence="3">
    <location>
        <begin position="283"/>
        <end position="285"/>
    </location>
    <ligand>
        <name>NAD(+)</name>
        <dbReference type="ChEBI" id="CHEBI:57540"/>
    </ligand>
</feature>
<feature type="active site" description="Proton acceptor" evidence="3 4">
    <location>
        <position position="191"/>
    </location>
</feature>
<dbReference type="InterPro" id="IPR026591">
    <property type="entry name" value="Sirtuin_cat_small_dom_sf"/>
</dbReference>
<feature type="region of interest" description="Disordered" evidence="5">
    <location>
        <begin position="1"/>
        <end position="41"/>
    </location>
</feature>
<evidence type="ECO:0000256" key="3">
    <source>
        <dbReference type="HAMAP-Rule" id="MF_01121"/>
    </source>
</evidence>
<dbReference type="NCBIfam" id="NF001755">
    <property type="entry name" value="PRK00481.1-5"/>
    <property type="match status" value="1"/>
</dbReference>
<evidence type="ECO:0000256" key="5">
    <source>
        <dbReference type="SAM" id="MobiDB-lite"/>
    </source>
</evidence>
<comment type="subcellular location">
    <subcellularLocation>
        <location evidence="3">Cytoplasm</location>
    </subcellularLocation>
</comment>
<feature type="binding site" evidence="3">
    <location>
        <begin position="173"/>
        <end position="176"/>
    </location>
    <ligand>
        <name>NAD(+)</name>
        <dbReference type="ChEBI" id="CHEBI:57540"/>
    </ligand>
</feature>
<keyword evidence="1 7" id="KW-0808">Transferase</keyword>
<proteinExistence type="inferred from homology"/>
<reference evidence="7 8" key="1">
    <citation type="submission" date="2021-03" db="EMBL/GenBank/DDBJ databases">
        <authorList>
            <person name="So Y."/>
        </authorList>
    </citation>
    <scope>NUCLEOTIDE SEQUENCE [LARGE SCALE GENOMIC DNA]</scope>
    <source>
        <strain evidence="7 8">PWR1</strain>
    </source>
</reference>
<keyword evidence="2 3" id="KW-0520">NAD</keyword>
<dbReference type="CDD" id="cd01412">
    <property type="entry name" value="SIRT5_Af1_CobB"/>
    <property type="match status" value="1"/>
</dbReference>
<keyword evidence="7" id="KW-0012">Acyltransferase</keyword>
<feature type="binding site" evidence="3 4">
    <location>
        <position position="202"/>
    </location>
    <ligand>
        <name>Zn(2+)</name>
        <dbReference type="ChEBI" id="CHEBI:29105"/>
    </ligand>
</feature>
<evidence type="ECO:0000313" key="7">
    <source>
        <dbReference type="EMBL" id="MBP0466254.1"/>
    </source>
</evidence>
<organism evidence="7 8">
    <name type="scientific">Roseomonas nitratireducens</name>
    <dbReference type="NCBI Taxonomy" id="2820810"/>
    <lineage>
        <taxon>Bacteria</taxon>
        <taxon>Pseudomonadati</taxon>
        <taxon>Pseudomonadota</taxon>
        <taxon>Alphaproteobacteria</taxon>
        <taxon>Acetobacterales</taxon>
        <taxon>Roseomonadaceae</taxon>
        <taxon>Roseomonas</taxon>
    </lineage>
</organism>
<feature type="binding site" evidence="3">
    <location>
        <position position="301"/>
    </location>
    <ligand>
        <name>NAD(+)</name>
        <dbReference type="ChEBI" id="CHEBI:57540"/>
    </ligand>
</feature>
<comment type="catalytic activity">
    <reaction evidence="3">
        <text>N(6)-succinyl-L-lysyl-[protein] + NAD(+) + H2O = 2''-O-succinyl-ADP-D-ribose + nicotinamide + L-lysyl-[protein]</text>
        <dbReference type="Rhea" id="RHEA:47668"/>
        <dbReference type="Rhea" id="RHEA-COMP:9752"/>
        <dbReference type="Rhea" id="RHEA-COMP:11877"/>
        <dbReference type="ChEBI" id="CHEBI:15377"/>
        <dbReference type="ChEBI" id="CHEBI:17154"/>
        <dbReference type="ChEBI" id="CHEBI:29969"/>
        <dbReference type="ChEBI" id="CHEBI:57540"/>
        <dbReference type="ChEBI" id="CHEBI:87830"/>
        <dbReference type="ChEBI" id="CHEBI:87832"/>
    </reaction>
</comment>
<accession>A0ABS4AXZ1</accession>
<dbReference type="HAMAP" id="MF_01121">
    <property type="entry name" value="Sirtuin_ClassIII"/>
    <property type="match status" value="1"/>
</dbReference>
<dbReference type="Proteomes" id="UP000680815">
    <property type="component" value="Unassembled WGS sequence"/>
</dbReference>
<dbReference type="PANTHER" id="PTHR11085">
    <property type="entry name" value="NAD-DEPENDENT PROTEIN DEACYLASE SIRTUIN-5, MITOCHONDRIAL-RELATED"/>
    <property type="match status" value="1"/>
</dbReference>
<gene>
    <name evidence="3 7" type="primary">cobB</name>
    <name evidence="7" type="ORF">J5Y09_20170</name>
</gene>
<dbReference type="GO" id="GO:0016746">
    <property type="term" value="F:acyltransferase activity"/>
    <property type="evidence" value="ECO:0007669"/>
    <property type="project" value="UniProtKB-KW"/>
</dbReference>
<dbReference type="InterPro" id="IPR050134">
    <property type="entry name" value="NAD-dep_sirtuin_deacylases"/>
</dbReference>
<comment type="similarity">
    <text evidence="3">Belongs to the sirtuin family. Class III subfamily.</text>
</comment>
<dbReference type="SUPFAM" id="SSF52467">
    <property type="entry name" value="DHS-like NAD/FAD-binding domain"/>
    <property type="match status" value="1"/>
</dbReference>
<keyword evidence="3" id="KW-0963">Cytoplasm</keyword>